<dbReference type="AlphaFoldDB" id="A0A9W6YXX4"/>
<feature type="compositionally biased region" description="Acidic residues" evidence="1">
    <location>
        <begin position="858"/>
        <end position="869"/>
    </location>
</feature>
<feature type="compositionally biased region" description="Polar residues" evidence="1">
    <location>
        <begin position="777"/>
        <end position="790"/>
    </location>
</feature>
<feature type="compositionally biased region" description="Basic and acidic residues" evidence="1">
    <location>
        <begin position="870"/>
        <end position="895"/>
    </location>
</feature>
<dbReference type="InterPro" id="IPR052744">
    <property type="entry name" value="GPAT/DAPAT"/>
</dbReference>
<gene>
    <name evidence="4" type="ORF">Amon01_000371700</name>
</gene>
<feature type="region of interest" description="Disordered" evidence="1">
    <location>
        <begin position="733"/>
        <end position="814"/>
    </location>
</feature>
<feature type="domain" description="Phospholipid/glycerol acyltransferase" evidence="3">
    <location>
        <begin position="167"/>
        <end position="382"/>
    </location>
</feature>
<feature type="transmembrane region" description="Helical" evidence="2">
    <location>
        <begin position="618"/>
        <end position="638"/>
    </location>
</feature>
<dbReference type="PANTHER" id="PTHR31605">
    <property type="entry name" value="GLYCEROL-3-PHOSPHATE O-ACYLTRANSFERASE 1"/>
    <property type="match status" value="1"/>
</dbReference>
<feature type="compositionally biased region" description="Low complexity" evidence="1">
    <location>
        <begin position="791"/>
        <end position="814"/>
    </location>
</feature>
<evidence type="ECO:0000256" key="2">
    <source>
        <dbReference type="SAM" id="Phobius"/>
    </source>
</evidence>
<organism evidence="4 5">
    <name type="scientific">Ambrosiozyma monospora</name>
    <name type="common">Yeast</name>
    <name type="synonym">Endomycopsis monosporus</name>
    <dbReference type="NCBI Taxonomy" id="43982"/>
    <lineage>
        <taxon>Eukaryota</taxon>
        <taxon>Fungi</taxon>
        <taxon>Dikarya</taxon>
        <taxon>Ascomycota</taxon>
        <taxon>Saccharomycotina</taxon>
        <taxon>Pichiomycetes</taxon>
        <taxon>Pichiales</taxon>
        <taxon>Pichiaceae</taxon>
        <taxon>Ambrosiozyma</taxon>
    </lineage>
</organism>
<feature type="transmembrane region" description="Helical" evidence="2">
    <location>
        <begin position="583"/>
        <end position="606"/>
    </location>
</feature>
<keyword evidence="2" id="KW-1133">Transmembrane helix</keyword>
<dbReference type="EMBL" id="BSXU01001639">
    <property type="protein sequence ID" value="GMG29506.1"/>
    <property type="molecule type" value="Genomic_DNA"/>
</dbReference>
<feature type="region of interest" description="Disordered" evidence="1">
    <location>
        <begin position="13"/>
        <end position="109"/>
    </location>
</feature>
<feature type="compositionally biased region" description="Low complexity" evidence="1">
    <location>
        <begin position="747"/>
        <end position="776"/>
    </location>
</feature>
<dbReference type="OrthoDB" id="2427554at2759"/>
<evidence type="ECO:0000256" key="1">
    <source>
        <dbReference type="SAM" id="MobiDB-lite"/>
    </source>
</evidence>
<dbReference type="CDD" id="cd07992">
    <property type="entry name" value="LPLAT_AAK14816-like"/>
    <property type="match status" value="1"/>
</dbReference>
<feature type="compositionally biased region" description="Low complexity" evidence="1">
    <location>
        <begin position="66"/>
        <end position="103"/>
    </location>
</feature>
<comment type="caution">
    <text evidence="4">The sequence shown here is derived from an EMBL/GenBank/DDBJ whole genome shotgun (WGS) entry which is preliminary data.</text>
</comment>
<name>A0A9W6YXX4_AMBMO</name>
<evidence type="ECO:0000313" key="4">
    <source>
        <dbReference type="EMBL" id="GMG29506.1"/>
    </source>
</evidence>
<dbReference type="SUPFAM" id="SSF69593">
    <property type="entry name" value="Glycerol-3-phosphate (1)-acyltransferase"/>
    <property type="match status" value="2"/>
</dbReference>
<reference evidence="4" key="1">
    <citation type="submission" date="2023-04" db="EMBL/GenBank/DDBJ databases">
        <title>Ambrosiozyma monospora NBRC 1965.</title>
        <authorList>
            <person name="Ichikawa N."/>
            <person name="Sato H."/>
            <person name="Tonouchi N."/>
        </authorList>
    </citation>
    <scope>NUCLEOTIDE SEQUENCE</scope>
    <source>
        <strain evidence="4">NBRC 1965</strain>
    </source>
</reference>
<feature type="compositionally biased region" description="Polar residues" evidence="1">
    <location>
        <begin position="848"/>
        <end position="857"/>
    </location>
</feature>
<keyword evidence="2" id="KW-0812">Transmembrane</keyword>
<feature type="compositionally biased region" description="Polar residues" evidence="1">
    <location>
        <begin position="48"/>
        <end position="61"/>
    </location>
</feature>
<evidence type="ECO:0000259" key="3">
    <source>
        <dbReference type="SMART" id="SM00563"/>
    </source>
</evidence>
<feature type="compositionally biased region" description="Basic residues" evidence="1">
    <location>
        <begin position="734"/>
        <end position="746"/>
    </location>
</feature>
<sequence>MNLNFKYLLSTYSQHPTPKGRAETLSHPTRTMDATHDPAGAVPAVVSKEQTSLAKGQSQTDKAADTDSTSNTNTNTNTTSSTSTPQAEQQQQSQSPAATQQPQHQLTSKEEARLKYEELRKSYHEPTTFRKFIYDLVLWAFTVIFDCFFREIRPRGAFRLPKSGPIIFVAAPHANQFVDPIVLMGQVKKETQGRRISFLIAEKSHRRRFIGLVSRSQMAIPVKRAQDNLKAMKGTIKMDPENELRVLGEGTQFTKDCEVRGLLALPKSLGTGEIGEIVSDTELLLKKPFRYASPKTMETAKQMFIDGAPFKTAPKIDQTEVYCQVFEHLAHGHCLGLFSEGGSHDRPDLLPLKAGVSIMALGAMEANPGCDVKIVPCGMNYFHPHKFRSRAVVEFGTPIEIDRELVKKYSDPKTSKAAVKELLDTITAGLKSVTVTCPDYESLVCVQAAGRLYANNFSNKLSLSAVVEMNRRLLKGWLHYKHEPQMQELKTEILEYNDTLKSLKIPDHLVESTKSRNKLIVLFSFLSAAIKLACLCTLALPGAILFSPVFIATKKISEKKRREALAGSTVKIQAKDVIATWKILVSMGLAPLLYIFYSVMGILILQKFYPGIGEMGKIKAFALFYLVSVAITYSALIFGDRGMDLIKSIRPLWLLLINKKGFTDLQNTRADLTLKITEAVNSFGPQLFPDFNLMEYDKRQELKKLRKLVREERHAKKLEQGLDSEDELEELKTQHLKQRRAARKQQKQLLQKQEETAANDSVTATTTATSGATGVNDTATGLSSGVNTNESATAASTTTTTSTTSPATSATPVSTTTDITMKLASTVPIMSNDLGYSSSGAGLSSTSDNEGLSSTTESESDYDLDDERGDQDGVGKERKLSLIKDQILENRLRDS</sequence>
<evidence type="ECO:0000313" key="5">
    <source>
        <dbReference type="Proteomes" id="UP001165063"/>
    </source>
</evidence>
<protein>
    <submittedName>
        <fullName evidence="4">Unnamed protein product</fullName>
    </submittedName>
</protein>
<keyword evidence="2" id="KW-0472">Membrane</keyword>
<dbReference type="SMART" id="SM00563">
    <property type="entry name" value="PlsC"/>
    <property type="match status" value="1"/>
</dbReference>
<proteinExistence type="predicted"/>
<dbReference type="GO" id="GO:0008654">
    <property type="term" value="P:phospholipid biosynthetic process"/>
    <property type="evidence" value="ECO:0007669"/>
    <property type="project" value="TreeGrafter"/>
</dbReference>
<keyword evidence="5" id="KW-1185">Reference proteome</keyword>
<accession>A0A9W6YXX4</accession>
<feature type="region of interest" description="Disordered" evidence="1">
    <location>
        <begin position="839"/>
        <end position="895"/>
    </location>
</feature>
<feature type="transmembrane region" description="Helical" evidence="2">
    <location>
        <begin position="519"/>
        <end position="552"/>
    </location>
</feature>
<dbReference type="InterPro" id="IPR002123">
    <property type="entry name" value="Plipid/glycerol_acylTrfase"/>
</dbReference>
<dbReference type="Proteomes" id="UP001165063">
    <property type="component" value="Unassembled WGS sequence"/>
</dbReference>
<dbReference type="GO" id="GO:0004366">
    <property type="term" value="F:glycerol-3-phosphate O-acyltransferase activity"/>
    <property type="evidence" value="ECO:0007669"/>
    <property type="project" value="TreeGrafter"/>
</dbReference>
<dbReference type="GO" id="GO:0016287">
    <property type="term" value="F:glycerone-phosphate O-acyltransferase activity"/>
    <property type="evidence" value="ECO:0007669"/>
    <property type="project" value="TreeGrafter"/>
</dbReference>
<dbReference type="PANTHER" id="PTHR31605:SF0">
    <property type="entry name" value="GLYCEROL-3-PHOSPHATE O-ACYLTRANSFERASE 1"/>
    <property type="match status" value="1"/>
</dbReference>